<dbReference type="Proteomes" id="UP000216991">
    <property type="component" value="Unassembled WGS sequence"/>
</dbReference>
<dbReference type="PANTHER" id="PTHR32308">
    <property type="entry name" value="LYASE BETA SUBUNIT, PUTATIVE (AFU_ORTHOLOGUE AFUA_4G13030)-RELATED"/>
    <property type="match status" value="1"/>
</dbReference>
<organism evidence="8 9">
    <name type="scientific">Sandarakinorhabdus cyanobacteriorum</name>
    <dbReference type="NCBI Taxonomy" id="1981098"/>
    <lineage>
        <taxon>Bacteria</taxon>
        <taxon>Pseudomonadati</taxon>
        <taxon>Pseudomonadota</taxon>
        <taxon>Alphaproteobacteria</taxon>
        <taxon>Sphingomonadales</taxon>
        <taxon>Sphingosinicellaceae</taxon>
        <taxon>Sandarakinorhabdus</taxon>
    </lineage>
</organism>
<evidence type="ECO:0000256" key="3">
    <source>
        <dbReference type="ARBA" id="ARBA00022723"/>
    </source>
</evidence>
<dbReference type="InterPro" id="IPR005000">
    <property type="entry name" value="Aldolase/citrate-lyase_domain"/>
</dbReference>
<accession>A0A255Y571</accession>
<dbReference type="GO" id="GO:0016829">
    <property type="term" value="F:lyase activity"/>
    <property type="evidence" value="ECO:0007669"/>
    <property type="project" value="UniProtKB-KW"/>
</dbReference>
<dbReference type="Gene3D" id="3.20.20.60">
    <property type="entry name" value="Phosphoenolpyruvate-binding domains"/>
    <property type="match status" value="1"/>
</dbReference>
<evidence type="ECO:0000313" key="8">
    <source>
        <dbReference type="EMBL" id="OYQ24356.1"/>
    </source>
</evidence>
<dbReference type="InterPro" id="IPR040442">
    <property type="entry name" value="Pyrv_kinase-like_dom_sf"/>
</dbReference>
<dbReference type="EMBL" id="NOXT01000125">
    <property type="protein sequence ID" value="OYQ24356.1"/>
    <property type="molecule type" value="Genomic_DNA"/>
</dbReference>
<proteinExistence type="inferred from homology"/>
<evidence type="ECO:0000313" key="9">
    <source>
        <dbReference type="Proteomes" id="UP000216991"/>
    </source>
</evidence>
<dbReference type="PIRSF" id="PIRSF015582">
    <property type="entry name" value="Cit_lyase_B"/>
    <property type="match status" value="1"/>
</dbReference>
<evidence type="ECO:0000256" key="2">
    <source>
        <dbReference type="ARBA" id="ARBA00005568"/>
    </source>
</evidence>
<feature type="binding site" evidence="6">
    <location>
        <position position="150"/>
    </location>
    <ligand>
        <name>Mg(2+)</name>
        <dbReference type="ChEBI" id="CHEBI:18420"/>
    </ligand>
</feature>
<dbReference type="GO" id="GO:0006107">
    <property type="term" value="P:oxaloacetate metabolic process"/>
    <property type="evidence" value="ECO:0007669"/>
    <property type="project" value="TreeGrafter"/>
</dbReference>
<dbReference type="InterPro" id="IPR015813">
    <property type="entry name" value="Pyrv/PenolPyrv_kinase-like_dom"/>
</dbReference>
<evidence type="ECO:0000256" key="6">
    <source>
        <dbReference type="PIRSR" id="PIRSR015582-2"/>
    </source>
</evidence>
<feature type="domain" description="HpcH/HpaI aldolase/citrate lyase" evidence="7">
    <location>
        <begin position="5"/>
        <end position="216"/>
    </location>
</feature>
<reference evidence="8 9" key="1">
    <citation type="submission" date="2017-07" db="EMBL/GenBank/DDBJ databases">
        <title>Sandarakinorhabdus cyanobacteriorum sp. nov., a novel bacterium isolated from cyanobacterial aggregates in a eutrophic lake.</title>
        <authorList>
            <person name="Cai H."/>
        </authorList>
    </citation>
    <scope>NUCLEOTIDE SEQUENCE [LARGE SCALE GENOMIC DNA]</scope>
    <source>
        <strain evidence="8 9">TH057</strain>
    </source>
</reference>
<feature type="binding site" evidence="5">
    <location>
        <position position="68"/>
    </location>
    <ligand>
        <name>substrate</name>
    </ligand>
</feature>
<keyword evidence="9" id="KW-1185">Reference proteome</keyword>
<feature type="binding site" evidence="6">
    <location>
        <position position="124"/>
    </location>
    <ligand>
        <name>Mg(2+)</name>
        <dbReference type="ChEBI" id="CHEBI:18420"/>
    </ligand>
</feature>
<dbReference type="OrthoDB" id="9800547at2"/>
<feature type="binding site" evidence="5">
    <location>
        <position position="124"/>
    </location>
    <ligand>
        <name>substrate</name>
    </ligand>
</feature>
<evidence type="ECO:0000259" key="7">
    <source>
        <dbReference type="Pfam" id="PF03328"/>
    </source>
</evidence>
<comment type="similarity">
    <text evidence="2">Belongs to the HpcH/HpaI aldolase family.</text>
</comment>
<protein>
    <submittedName>
        <fullName evidence="8">CoA ester lyase</fullName>
    </submittedName>
</protein>
<keyword evidence="3 6" id="KW-0479">Metal-binding</keyword>
<comment type="caution">
    <text evidence="8">The sequence shown here is derived from an EMBL/GenBank/DDBJ whole genome shotgun (WGS) entry which is preliminary data.</text>
</comment>
<evidence type="ECO:0000256" key="5">
    <source>
        <dbReference type="PIRSR" id="PIRSR015582-1"/>
    </source>
</evidence>
<evidence type="ECO:0000256" key="4">
    <source>
        <dbReference type="ARBA" id="ARBA00022842"/>
    </source>
</evidence>
<keyword evidence="8" id="KW-0456">Lyase</keyword>
<dbReference type="SUPFAM" id="SSF51621">
    <property type="entry name" value="Phosphoenolpyruvate/pyruvate domain"/>
    <property type="match status" value="1"/>
</dbReference>
<name>A0A255Y571_9SPHN</name>
<evidence type="ECO:0000256" key="1">
    <source>
        <dbReference type="ARBA" id="ARBA00001946"/>
    </source>
</evidence>
<dbReference type="RefSeq" id="WP_094475160.1">
    <property type="nucleotide sequence ID" value="NZ_NOXT01000125.1"/>
</dbReference>
<dbReference type="GO" id="GO:0000287">
    <property type="term" value="F:magnesium ion binding"/>
    <property type="evidence" value="ECO:0007669"/>
    <property type="project" value="TreeGrafter"/>
</dbReference>
<dbReference type="AlphaFoldDB" id="A0A255Y571"/>
<sequence length="279" mass="28660">MFTAQSLLFVPGHRPDRFGKAIAAGAGVTVIDLEDAVPLADKVAARSAALAEFGAAAESGALAGWALRINPVTTAAGIADLAALGEAAVLPPLLLVPMVESPVEVRIVANALGSRCPGLVPLIETPAGLRAAHAIGCMRHVVALMFGGGDFSAELGVALAWEPLAVARGQFILAAAEARVPAIDVPFIGLDDPEGLTAETRRARALGFAAKAAIHPAQLAHIHAALAPTPVEVAEAAEAMAAYAEGGGQAIRFKGRMLEAPIIRRYQAILDAKDRMHHA</sequence>
<gene>
    <name evidence="8" type="ORF">CHU93_16120</name>
</gene>
<dbReference type="PANTHER" id="PTHR32308:SF0">
    <property type="entry name" value="HPCH_HPAI ALDOLASE_CITRATE LYASE DOMAIN-CONTAINING PROTEIN"/>
    <property type="match status" value="1"/>
</dbReference>
<dbReference type="Pfam" id="PF03328">
    <property type="entry name" value="HpcH_HpaI"/>
    <property type="match status" value="1"/>
</dbReference>
<keyword evidence="4 6" id="KW-0460">Magnesium</keyword>
<comment type="cofactor">
    <cofactor evidence="1">
        <name>Mg(2+)</name>
        <dbReference type="ChEBI" id="CHEBI:18420"/>
    </cofactor>
</comment>
<dbReference type="InterPro" id="IPR011206">
    <property type="entry name" value="Citrate_lyase_beta/mcl1/mcl2"/>
</dbReference>